<evidence type="ECO:0000256" key="2">
    <source>
        <dbReference type="ARBA" id="ARBA00022803"/>
    </source>
</evidence>
<dbReference type="PANTHER" id="PTHR45641">
    <property type="entry name" value="TETRATRICOPEPTIDE REPEAT PROTEIN (AFU_ORTHOLOGUE AFUA_6G03870)"/>
    <property type="match status" value="1"/>
</dbReference>
<dbReference type="Proteomes" id="UP000187209">
    <property type="component" value="Unassembled WGS sequence"/>
</dbReference>
<dbReference type="InterPro" id="IPR019734">
    <property type="entry name" value="TPR_rpt"/>
</dbReference>
<dbReference type="Pfam" id="PF13374">
    <property type="entry name" value="TPR_10"/>
    <property type="match status" value="1"/>
</dbReference>
<dbReference type="OrthoDB" id="2423701at2759"/>
<dbReference type="InterPro" id="IPR011990">
    <property type="entry name" value="TPR-like_helical_dom_sf"/>
</dbReference>
<name>A0A1R2AKR5_9CILI</name>
<dbReference type="Gene3D" id="1.25.40.10">
    <property type="entry name" value="Tetratricopeptide repeat domain"/>
    <property type="match status" value="2"/>
</dbReference>
<evidence type="ECO:0000256" key="1">
    <source>
        <dbReference type="ARBA" id="ARBA00022737"/>
    </source>
</evidence>
<evidence type="ECO:0008006" key="6">
    <source>
        <dbReference type="Google" id="ProtNLM"/>
    </source>
</evidence>
<feature type="repeat" description="TPR" evidence="3">
    <location>
        <begin position="151"/>
        <end position="184"/>
    </location>
</feature>
<evidence type="ECO:0000313" key="5">
    <source>
        <dbReference type="Proteomes" id="UP000187209"/>
    </source>
</evidence>
<gene>
    <name evidence="4" type="ORF">SteCoe_39780</name>
</gene>
<proteinExistence type="predicted"/>
<comment type="caution">
    <text evidence="4">The sequence shown here is derived from an EMBL/GenBank/DDBJ whole genome shotgun (WGS) entry which is preliminary data.</text>
</comment>
<reference evidence="4 5" key="1">
    <citation type="submission" date="2016-11" db="EMBL/GenBank/DDBJ databases">
        <title>The macronuclear genome of Stentor coeruleus: a giant cell with tiny introns.</title>
        <authorList>
            <person name="Slabodnick M."/>
            <person name="Ruby J.G."/>
            <person name="Reiff S.B."/>
            <person name="Swart E.C."/>
            <person name="Gosai S."/>
            <person name="Prabakaran S."/>
            <person name="Witkowska E."/>
            <person name="Larue G.E."/>
            <person name="Fisher S."/>
            <person name="Freeman R.M."/>
            <person name="Gunawardena J."/>
            <person name="Chu W."/>
            <person name="Stover N.A."/>
            <person name="Gregory B.D."/>
            <person name="Nowacki M."/>
            <person name="Derisi J."/>
            <person name="Roy S.W."/>
            <person name="Marshall W.F."/>
            <person name="Sood P."/>
        </authorList>
    </citation>
    <scope>NUCLEOTIDE SEQUENCE [LARGE SCALE GENOMIC DNA]</scope>
    <source>
        <strain evidence="4">WM001</strain>
    </source>
</reference>
<keyword evidence="2 3" id="KW-0802">TPR repeat</keyword>
<dbReference type="EMBL" id="MPUH01002555">
    <property type="protein sequence ID" value="OMJ65020.1"/>
    <property type="molecule type" value="Genomic_DNA"/>
</dbReference>
<organism evidence="4 5">
    <name type="scientific">Stentor coeruleus</name>
    <dbReference type="NCBI Taxonomy" id="5963"/>
    <lineage>
        <taxon>Eukaryota</taxon>
        <taxon>Sar</taxon>
        <taxon>Alveolata</taxon>
        <taxon>Ciliophora</taxon>
        <taxon>Postciliodesmatophora</taxon>
        <taxon>Heterotrichea</taxon>
        <taxon>Heterotrichida</taxon>
        <taxon>Stentoridae</taxon>
        <taxon>Stentor</taxon>
    </lineage>
</organism>
<dbReference type="AlphaFoldDB" id="A0A1R2AKR5"/>
<sequence length="211" mass="25345">MGDVEFKRENFQEAHRYYRLAYDQRMTSLIRMDPGNSKIYKRLAKVLLYIRDNLFGYEFPNLIEAKTYVKSYIKIRKAQGKKSKSYAEFYFILALYYHQKINCDEKNQVAFYLNRGINNSNSIERKKALKFYKKFKSIWEKNLNSDHPYLAKIYDYLGSLYDNLNEKKKALELYEKCKNIIEKVLNSDHPDLAKIYNNLGNLYFMKSVKTF</sequence>
<dbReference type="SUPFAM" id="SSF48452">
    <property type="entry name" value="TPR-like"/>
    <property type="match status" value="1"/>
</dbReference>
<evidence type="ECO:0000313" key="4">
    <source>
        <dbReference type="EMBL" id="OMJ65020.1"/>
    </source>
</evidence>
<keyword evidence="5" id="KW-1185">Reference proteome</keyword>
<protein>
    <recommendedName>
        <fullName evidence="6">Tetratricopeptide repeat protein</fullName>
    </recommendedName>
</protein>
<keyword evidence="1" id="KW-0677">Repeat</keyword>
<evidence type="ECO:0000256" key="3">
    <source>
        <dbReference type="PROSITE-ProRule" id="PRU00339"/>
    </source>
</evidence>
<dbReference type="PROSITE" id="PS50005">
    <property type="entry name" value="TPR"/>
    <property type="match status" value="1"/>
</dbReference>
<accession>A0A1R2AKR5</accession>
<dbReference type="PANTHER" id="PTHR45641:SF19">
    <property type="entry name" value="NEPHROCYSTIN-3"/>
    <property type="match status" value="1"/>
</dbReference>